<dbReference type="CDD" id="cd04022">
    <property type="entry name" value="C2A_MCTP_PRT_plant"/>
    <property type="match status" value="1"/>
</dbReference>
<comment type="function">
    <text evidence="9">May function as a signaling molecule by regulating the trafficking of other regulators.</text>
</comment>
<dbReference type="FunFam" id="2.60.40.150:FF:000128">
    <property type="entry name" value="C2 domain-containing protein"/>
    <property type="match status" value="1"/>
</dbReference>
<dbReference type="CDD" id="cd08378">
    <property type="entry name" value="C2B_MCTP_PRT_plant"/>
    <property type="match status" value="1"/>
</dbReference>
<proteinExistence type="inferred from homology"/>
<dbReference type="InterPro" id="IPR000008">
    <property type="entry name" value="C2_dom"/>
</dbReference>
<comment type="subcellular location">
    <subcellularLocation>
        <location evidence="1">Membrane</location>
        <topology evidence="1">Multi-pass membrane protein</topology>
    </subcellularLocation>
</comment>
<evidence type="ECO:0000256" key="6">
    <source>
        <dbReference type="ARBA" id="ARBA00022837"/>
    </source>
</evidence>
<feature type="transmembrane region" description="Helical" evidence="11">
    <location>
        <begin position="959"/>
        <end position="988"/>
    </location>
</feature>
<dbReference type="InterPro" id="IPR047257">
    <property type="entry name" value="C2B_MCTP_PRT_plant"/>
</dbReference>
<feature type="transmembrane region" description="Helical" evidence="11">
    <location>
        <begin position="849"/>
        <end position="878"/>
    </location>
</feature>
<evidence type="ECO:0000256" key="5">
    <source>
        <dbReference type="ARBA" id="ARBA00022737"/>
    </source>
</evidence>
<evidence type="ECO:0000256" key="9">
    <source>
        <dbReference type="ARBA" id="ARBA00053146"/>
    </source>
</evidence>
<gene>
    <name evidence="13" type="ORF">SAY87_029540</name>
</gene>
<dbReference type="Gene3D" id="2.60.40.150">
    <property type="entry name" value="C2 domain"/>
    <property type="match status" value="4"/>
</dbReference>
<dbReference type="PANTHER" id="PTHR31425:SF32">
    <property type="entry name" value="MULTIPLE C2 DOMAIN AND TRANSMEMBRANE REGION PROTEIN 9"/>
    <property type="match status" value="1"/>
</dbReference>
<dbReference type="Proteomes" id="UP001345219">
    <property type="component" value="Chromosome 23"/>
</dbReference>
<dbReference type="Pfam" id="PF08372">
    <property type="entry name" value="PRT_C"/>
    <property type="match status" value="1"/>
</dbReference>
<protein>
    <recommendedName>
        <fullName evidence="12">C2 domain-containing protein</fullName>
    </recommendedName>
</protein>
<comment type="similarity">
    <text evidence="2">Belongs to the MCTP family.</text>
</comment>
<dbReference type="InterPro" id="IPR047255">
    <property type="entry name" value="C2D_MCTP_PRT_plant"/>
</dbReference>
<evidence type="ECO:0000256" key="7">
    <source>
        <dbReference type="ARBA" id="ARBA00022989"/>
    </source>
</evidence>
<evidence type="ECO:0000313" key="14">
    <source>
        <dbReference type="Proteomes" id="UP001345219"/>
    </source>
</evidence>
<feature type="compositionally biased region" description="Pro residues" evidence="10">
    <location>
        <begin position="196"/>
        <end position="207"/>
    </location>
</feature>
<evidence type="ECO:0000256" key="8">
    <source>
        <dbReference type="ARBA" id="ARBA00023136"/>
    </source>
</evidence>
<dbReference type="EMBL" id="JAXIOK010000009">
    <property type="protein sequence ID" value="KAK4761656.1"/>
    <property type="molecule type" value="Genomic_DNA"/>
</dbReference>
<reference evidence="13 14" key="1">
    <citation type="journal article" date="2023" name="Hortic Res">
        <title>Pangenome of water caltrop reveals structural variations and asymmetric subgenome divergence after allopolyploidization.</title>
        <authorList>
            <person name="Zhang X."/>
            <person name="Chen Y."/>
            <person name="Wang L."/>
            <person name="Yuan Y."/>
            <person name="Fang M."/>
            <person name="Shi L."/>
            <person name="Lu R."/>
            <person name="Comes H.P."/>
            <person name="Ma Y."/>
            <person name="Chen Y."/>
            <person name="Huang G."/>
            <person name="Zhou Y."/>
            <person name="Zheng Z."/>
            <person name="Qiu Y."/>
        </authorList>
    </citation>
    <scope>NUCLEOTIDE SEQUENCE [LARGE SCALE GENOMIC DNA]</scope>
    <source>
        <tissue evidence="13">Roots</tissue>
    </source>
</reference>
<dbReference type="FunFam" id="2.60.40.150:FF:000119">
    <property type="entry name" value="C2 domain-containing protein"/>
    <property type="match status" value="1"/>
</dbReference>
<dbReference type="FunFam" id="2.60.40.150:FF:000090">
    <property type="entry name" value="C2 domain-containing protein"/>
    <property type="match status" value="1"/>
</dbReference>
<dbReference type="CDD" id="cd04019">
    <property type="entry name" value="C2C_MCTP_PRT_plant"/>
    <property type="match status" value="1"/>
</dbReference>
<dbReference type="InterPro" id="IPR047259">
    <property type="entry name" value="QUIRKY-like"/>
</dbReference>
<dbReference type="InterPro" id="IPR013583">
    <property type="entry name" value="MCTP_C"/>
</dbReference>
<keyword evidence="6" id="KW-0106">Calcium</keyword>
<keyword evidence="3 11" id="KW-0812">Transmembrane</keyword>
<accession>A0AAN7Q8E0</accession>
<dbReference type="InterPro" id="IPR047258">
    <property type="entry name" value="C2C_MCTP_PRT_plant"/>
</dbReference>
<keyword evidence="8 11" id="KW-0472">Membrane</keyword>
<dbReference type="SMART" id="SM00239">
    <property type="entry name" value="C2"/>
    <property type="match status" value="4"/>
</dbReference>
<evidence type="ECO:0000256" key="3">
    <source>
        <dbReference type="ARBA" id="ARBA00022692"/>
    </source>
</evidence>
<dbReference type="InterPro" id="IPR035892">
    <property type="entry name" value="C2_domain_sf"/>
</dbReference>
<evidence type="ECO:0000256" key="2">
    <source>
        <dbReference type="ARBA" id="ARBA00007923"/>
    </source>
</evidence>
<dbReference type="SUPFAM" id="SSF49562">
    <property type="entry name" value="C2 domain (Calcium/lipid-binding domain, CaLB)"/>
    <property type="match status" value="4"/>
</dbReference>
<dbReference type="GO" id="GO:0046872">
    <property type="term" value="F:metal ion binding"/>
    <property type="evidence" value="ECO:0007669"/>
    <property type="project" value="UniProtKB-KW"/>
</dbReference>
<feature type="domain" description="C2" evidence="12">
    <location>
        <begin position="261"/>
        <end position="381"/>
    </location>
</feature>
<keyword evidence="4" id="KW-0479">Metal-binding</keyword>
<keyword evidence="5" id="KW-0677">Repeat</keyword>
<feature type="region of interest" description="Disordered" evidence="10">
    <location>
        <begin position="183"/>
        <end position="211"/>
    </location>
</feature>
<dbReference type="Pfam" id="PF00168">
    <property type="entry name" value="C2"/>
    <property type="match status" value="4"/>
</dbReference>
<evidence type="ECO:0000256" key="11">
    <source>
        <dbReference type="SAM" id="Phobius"/>
    </source>
</evidence>
<dbReference type="PROSITE" id="PS50004">
    <property type="entry name" value="C2"/>
    <property type="match status" value="4"/>
</dbReference>
<dbReference type="CDD" id="cd08379">
    <property type="entry name" value="C2D_MCTP_PRT_plant"/>
    <property type="match status" value="1"/>
</dbReference>
<evidence type="ECO:0000259" key="12">
    <source>
        <dbReference type="PROSITE" id="PS50004"/>
    </source>
</evidence>
<evidence type="ECO:0000256" key="4">
    <source>
        <dbReference type="ARBA" id="ARBA00022723"/>
    </source>
</evidence>
<evidence type="ECO:0000313" key="13">
    <source>
        <dbReference type="EMBL" id="KAK4761656.1"/>
    </source>
</evidence>
<comment type="caution">
    <text evidence="13">The sequence shown here is derived from an EMBL/GenBank/DDBJ whole genome shotgun (WGS) entry which is preliminary data.</text>
</comment>
<keyword evidence="14" id="KW-1185">Reference proteome</keyword>
<dbReference type="FunFam" id="2.60.40.150:FF:000323">
    <property type="entry name" value="C2 calcium/lipid-binding plant phosphoribosyltransferase family protein"/>
    <property type="match status" value="1"/>
</dbReference>
<name>A0AAN7Q8E0_9MYRT</name>
<dbReference type="GO" id="GO:0016020">
    <property type="term" value="C:membrane"/>
    <property type="evidence" value="ECO:0007669"/>
    <property type="project" value="UniProtKB-SubCell"/>
</dbReference>
<dbReference type="PANTHER" id="PTHR31425">
    <property type="entry name" value="PHOSPHORIBOSYLANTHRANILATE TRANSFERASE ISOFORM 1"/>
    <property type="match status" value="1"/>
</dbReference>
<sequence length="1017" mass="115972">MSHFKLGVEVTSAHDLLPKDGQGASNAYVEIHFDGQKNKTTIKENDLNPVWNETFYFNISNPNKLHELTLDAHVYHHSKPTNKKTCIGKVTLNGTSFVPFSDAVLLHYPLEKPSILTRSRGELGLKVFLTSDPYITASSPLPAMNTNMAGDPRAAQAAAMDGMSDIFSSSNKSDMRQRRTFHHLPKDSNSKQPQMVAPPPPSQPMEGPPRTNYGAYEMRARPPQPPRPLYSGQPSMMQPPDYSLKETSPVLGGGRVVRGRVIPDIRPASTYDLVEKMEYLFVRVVKARNLPSMDVTGSIDPYAEVRLGNYRGRTKYFAKNKNPEWNQVFAFAKDEQQATELEVVVLDKDLVVNDIVGRVRFDLHEVPTRIPPDSPLAPEWYSLEDENQEKKKWEIMVAVWYGTQADEAFPDAWQSDAAVVDDPSSSYQAHIRSKVYHSPRLWYLRVNVIEAQELLVSEKNRSPNVYVKVQIGSQVDRTKIVQAPNKNPIWNEELMLVAAEPFEEHLMLTVMDHLAPNKDEPLGKVVLRIADVTRRVDDKNIQSRWHGMERSTSAAMDPENLKKDKFFSRLHLEVCLEGGYHVFDESTYYSSDLRPTSKQLWKDAVGILEVGILNADGLQPMKTRDGRGVSDTYCVAKYGHKWVRTRTIINNLNPKYNEQYTWEVYDPATVLTVGVFDNSQIGGGQNNGSSKDMEIGKVRVRISTLETGRVYTHSYPLLVLHPSGVKKMGELHLAIRFSCTSMLNMMYLYSRPLLPKMHYVRPLSVIQQDRLRHHALKIVVSRLTRAEPPLKAEVIEYISDMHSHLWSMRRSKANFSRLTSVFSGLLGTGKWFGDVCQWKNPVTTVLVHILFLMLIFLPELILPTAFLYMFVIGVWNYYYRPRYPPHMNTRISHADVATPDELDEEFDGFPSTKSPDIVRMRYDKMRVIARRIQSVVGDIASQGERVQALLSWRDTRASAIFMVFCLVAAVVLYITPFQLLALLAGLYVMRHPRFRRKLPSRPFNFFKRLPTRADSML</sequence>
<feature type="domain" description="C2" evidence="12">
    <location>
        <begin position="1"/>
        <end position="108"/>
    </location>
</feature>
<evidence type="ECO:0000256" key="1">
    <source>
        <dbReference type="ARBA" id="ARBA00004141"/>
    </source>
</evidence>
<feature type="domain" description="C2" evidence="12">
    <location>
        <begin position="589"/>
        <end position="715"/>
    </location>
</feature>
<feature type="domain" description="C2" evidence="12">
    <location>
        <begin position="425"/>
        <end position="546"/>
    </location>
</feature>
<evidence type="ECO:0000256" key="10">
    <source>
        <dbReference type="SAM" id="MobiDB-lite"/>
    </source>
</evidence>
<keyword evidence="7 11" id="KW-1133">Transmembrane helix</keyword>
<organism evidence="13 14">
    <name type="scientific">Trapa incisa</name>
    <dbReference type="NCBI Taxonomy" id="236973"/>
    <lineage>
        <taxon>Eukaryota</taxon>
        <taxon>Viridiplantae</taxon>
        <taxon>Streptophyta</taxon>
        <taxon>Embryophyta</taxon>
        <taxon>Tracheophyta</taxon>
        <taxon>Spermatophyta</taxon>
        <taxon>Magnoliopsida</taxon>
        <taxon>eudicotyledons</taxon>
        <taxon>Gunneridae</taxon>
        <taxon>Pentapetalae</taxon>
        <taxon>rosids</taxon>
        <taxon>malvids</taxon>
        <taxon>Myrtales</taxon>
        <taxon>Lythraceae</taxon>
        <taxon>Trapa</taxon>
    </lineage>
</organism>
<dbReference type="AlphaFoldDB" id="A0AAN7Q8E0"/>